<gene>
    <name evidence="9" type="ORF">SKAU_G00016950</name>
</gene>
<dbReference type="InterPro" id="IPR018114">
    <property type="entry name" value="TRYPSIN_HIS"/>
</dbReference>
<dbReference type="FunFam" id="2.40.10.10:FF:000068">
    <property type="entry name" value="transmembrane protease serine 2"/>
    <property type="match status" value="1"/>
</dbReference>
<evidence type="ECO:0000313" key="10">
    <source>
        <dbReference type="Proteomes" id="UP001152622"/>
    </source>
</evidence>
<proteinExistence type="inferred from homology"/>
<dbReference type="InterPro" id="IPR043504">
    <property type="entry name" value="Peptidase_S1_PA_chymotrypsin"/>
</dbReference>
<dbReference type="InterPro" id="IPR001254">
    <property type="entry name" value="Trypsin_dom"/>
</dbReference>
<keyword evidence="7" id="KW-0732">Signal</keyword>
<dbReference type="PROSITE" id="PS00134">
    <property type="entry name" value="TRYPSIN_HIS"/>
    <property type="match status" value="1"/>
</dbReference>
<dbReference type="Proteomes" id="UP001152622">
    <property type="component" value="Chromosome 1"/>
</dbReference>
<dbReference type="PRINTS" id="PR00722">
    <property type="entry name" value="CHYMOTRYPSIN"/>
</dbReference>
<dbReference type="FunFam" id="2.40.10.10:FF:000002">
    <property type="entry name" value="Transmembrane protease serine"/>
    <property type="match status" value="1"/>
</dbReference>
<evidence type="ECO:0000256" key="3">
    <source>
        <dbReference type="ARBA" id="ARBA00022825"/>
    </source>
</evidence>
<dbReference type="Gene3D" id="2.40.10.10">
    <property type="entry name" value="Trypsin-like serine proteases"/>
    <property type="match status" value="2"/>
</dbReference>
<evidence type="ECO:0000313" key="9">
    <source>
        <dbReference type="EMBL" id="KAJ8380917.1"/>
    </source>
</evidence>
<dbReference type="AlphaFoldDB" id="A0A9Q1GBE1"/>
<evidence type="ECO:0000256" key="4">
    <source>
        <dbReference type="ARBA" id="ARBA00023157"/>
    </source>
</evidence>
<dbReference type="SUPFAM" id="SSF50494">
    <property type="entry name" value="Trypsin-like serine proteases"/>
    <property type="match status" value="1"/>
</dbReference>
<dbReference type="PROSITE" id="PS00135">
    <property type="entry name" value="TRYPSIN_SER"/>
    <property type="match status" value="1"/>
</dbReference>
<dbReference type="GO" id="GO:0006508">
    <property type="term" value="P:proteolysis"/>
    <property type="evidence" value="ECO:0007669"/>
    <property type="project" value="UniProtKB-KW"/>
</dbReference>
<dbReference type="InterPro" id="IPR033116">
    <property type="entry name" value="TRYPSIN_SER"/>
</dbReference>
<dbReference type="PANTHER" id="PTHR24271:SF52">
    <property type="entry name" value="GRANZYME K"/>
    <property type="match status" value="1"/>
</dbReference>
<name>A0A9Q1GBE1_SYNKA</name>
<dbReference type="Pfam" id="PF00089">
    <property type="entry name" value="Trypsin"/>
    <property type="match status" value="1"/>
</dbReference>
<comment type="caution">
    <text evidence="9">The sequence shown here is derived from an EMBL/GenBank/DDBJ whole genome shotgun (WGS) entry which is preliminary data.</text>
</comment>
<keyword evidence="4" id="KW-1015">Disulfide bond</keyword>
<evidence type="ECO:0000256" key="1">
    <source>
        <dbReference type="ARBA" id="ARBA00022670"/>
    </source>
</evidence>
<organism evidence="9 10">
    <name type="scientific">Synaphobranchus kaupii</name>
    <name type="common">Kaup's arrowtooth eel</name>
    <dbReference type="NCBI Taxonomy" id="118154"/>
    <lineage>
        <taxon>Eukaryota</taxon>
        <taxon>Metazoa</taxon>
        <taxon>Chordata</taxon>
        <taxon>Craniata</taxon>
        <taxon>Vertebrata</taxon>
        <taxon>Euteleostomi</taxon>
        <taxon>Actinopterygii</taxon>
        <taxon>Neopterygii</taxon>
        <taxon>Teleostei</taxon>
        <taxon>Anguilliformes</taxon>
        <taxon>Synaphobranchidae</taxon>
        <taxon>Synaphobranchus</taxon>
    </lineage>
</organism>
<keyword evidence="2 6" id="KW-0378">Hydrolase</keyword>
<evidence type="ECO:0000256" key="2">
    <source>
        <dbReference type="ARBA" id="ARBA00022801"/>
    </source>
</evidence>
<evidence type="ECO:0000256" key="7">
    <source>
        <dbReference type="SAM" id="SignalP"/>
    </source>
</evidence>
<keyword evidence="3 6" id="KW-0720">Serine protease</keyword>
<evidence type="ECO:0000256" key="6">
    <source>
        <dbReference type="RuleBase" id="RU363034"/>
    </source>
</evidence>
<dbReference type="EMBL" id="JAINUF010000001">
    <property type="protein sequence ID" value="KAJ8380917.1"/>
    <property type="molecule type" value="Genomic_DNA"/>
</dbReference>
<reference evidence="9" key="1">
    <citation type="journal article" date="2023" name="Science">
        <title>Genome structures resolve the early diversification of teleost fishes.</title>
        <authorList>
            <person name="Parey E."/>
            <person name="Louis A."/>
            <person name="Montfort J."/>
            <person name="Bouchez O."/>
            <person name="Roques C."/>
            <person name="Iampietro C."/>
            <person name="Lluch J."/>
            <person name="Castinel A."/>
            <person name="Donnadieu C."/>
            <person name="Desvignes T."/>
            <person name="Floi Bucao C."/>
            <person name="Jouanno E."/>
            <person name="Wen M."/>
            <person name="Mejri S."/>
            <person name="Dirks R."/>
            <person name="Jansen H."/>
            <person name="Henkel C."/>
            <person name="Chen W.J."/>
            <person name="Zahm M."/>
            <person name="Cabau C."/>
            <person name="Klopp C."/>
            <person name="Thompson A.W."/>
            <person name="Robinson-Rechavi M."/>
            <person name="Braasch I."/>
            <person name="Lecointre G."/>
            <person name="Bobe J."/>
            <person name="Postlethwait J.H."/>
            <person name="Berthelot C."/>
            <person name="Roest Crollius H."/>
            <person name="Guiguen Y."/>
        </authorList>
    </citation>
    <scope>NUCLEOTIDE SEQUENCE</scope>
    <source>
        <strain evidence="9">WJC10195</strain>
    </source>
</reference>
<dbReference type="OrthoDB" id="6755574at2759"/>
<protein>
    <recommendedName>
        <fullName evidence="8">Peptidase S1 domain-containing protein</fullName>
    </recommendedName>
</protein>
<dbReference type="PROSITE" id="PS50240">
    <property type="entry name" value="TRYPSIN_DOM"/>
    <property type="match status" value="1"/>
</dbReference>
<evidence type="ECO:0000259" key="8">
    <source>
        <dbReference type="PROSITE" id="PS50240"/>
    </source>
</evidence>
<evidence type="ECO:0000256" key="5">
    <source>
        <dbReference type="ARBA" id="ARBA00024195"/>
    </source>
</evidence>
<keyword evidence="1 6" id="KW-0645">Protease</keyword>
<comment type="similarity">
    <text evidence="5">Belongs to the peptidase S1 family. CLIP subfamily.</text>
</comment>
<dbReference type="InterPro" id="IPR009003">
    <property type="entry name" value="Peptidase_S1_PA"/>
</dbReference>
<feature type="domain" description="Peptidase S1" evidence="8">
    <location>
        <begin position="26"/>
        <end position="256"/>
    </location>
</feature>
<feature type="signal peptide" evidence="7">
    <location>
        <begin position="1"/>
        <end position="23"/>
    </location>
</feature>
<sequence length="259" mass="28023">MKGNGHLLVCLPVLLLCLKAGEGTEIIGGQEVRPPHSLRYMALLQDSQGKAFCGGTLIDLRWVLTAAHCTSVKKVLLGVHSRSESEKAYRQIRKVKRSVPHPCYDSDSKDHDLMLIKLDKAAKKTTAVWPIPLPPPIQNVSAGMGCTVAGWGVTKNGGKMSDVLLSANVTVIDRALCNSKDYYNLNPIITKDMLCVGSKDQRRADTCTGDSGGPLLCEGVLRGVTSFGTLCGLKTKPGVYAALTKKQTEWIRKTIHSPL</sequence>
<dbReference type="GO" id="GO:0004252">
    <property type="term" value="F:serine-type endopeptidase activity"/>
    <property type="evidence" value="ECO:0007669"/>
    <property type="project" value="InterPro"/>
</dbReference>
<dbReference type="PANTHER" id="PTHR24271">
    <property type="entry name" value="KALLIKREIN-RELATED"/>
    <property type="match status" value="1"/>
</dbReference>
<dbReference type="SMART" id="SM00020">
    <property type="entry name" value="Tryp_SPc"/>
    <property type="match status" value="1"/>
</dbReference>
<dbReference type="CDD" id="cd00190">
    <property type="entry name" value="Tryp_SPc"/>
    <property type="match status" value="1"/>
</dbReference>
<feature type="chain" id="PRO_5040199449" description="Peptidase S1 domain-containing protein" evidence="7">
    <location>
        <begin position="24"/>
        <end position="259"/>
    </location>
</feature>
<dbReference type="InterPro" id="IPR001314">
    <property type="entry name" value="Peptidase_S1A"/>
</dbReference>
<accession>A0A9Q1GBE1</accession>
<keyword evidence="10" id="KW-1185">Reference proteome</keyword>